<evidence type="ECO:0000256" key="1">
    <source>
        <dbReference type="SAM" id="Phobius"/>
    </source>
</evidence>
<keyword evidence="1" id="KW-0472">Membrane</keyword>
<dbReference type="EMBL" id="HBUF01356370">
    <property type="protein sequence ID" value="CAG6717764.1"/>
    <property type="molecule type" value="Transcribed_RNA"/>
</dbReference>
<feature type="transmembrane region" description="Helical" evidence="1">
    <location>
        <begin position="436"/>
        <end position="464"/>
    </location>
</feature>
<dbReference type="InterPro" id="IPR016024">
    <property type="entry name" value="ARM-type_fold"/>
</dbReference>
<proteinExistence type="predicted"/>
<keyword evidence="1" id="KW-1133">Transmembrane helix</keyword>
<reference evidence="2" key="1">
    <citation type="submission" date="2021-05" db="EMBL/GenBank/DDBJ databases">
        <authorList>
            <person name="Alioto T."/>
            <person name="Alioto T."/>
            <person name="Gomez Garrido J."/>
        </authorList>
    </citation>
    <scope>NUCLEOTIDE SEQUENCE</scope>
</reference>
<sequence>MAACVVYGNQFNVGGIKQLTSSNYTTWSRDMESLLRDSKLWHLIESENEKSNNNNNVWKRQNKWAKELIEENVAESFIDCFHKLTNKKNAKQMWEALANHDFQQDYNGSEALQRATTTEEKSKALDKISNEMNSAPAEYANKMTTDVVQKITDIIDEENNPSSLKEKALKLYNKLVSNVTADNIVIFLTNASNILVFYATEVDQSPQAQLCVGILYTVARTSGSILHLLRETDVKNCLALYMNLVSNVSPASLAAAVRAGWTGLAAFFRNQQMAIRVFDHLPSDMQKQFVDVSLALIKRASDRTTSVVSNCIAVLNKLKDISTIVYFALKQQTSAWLASLFQMMTNATEYAKECVKDTLEIMRSFGDETVGKYIVENRDSIDTNQLGTSYTYWTSFRDYLGDLLNWFSVIVLIELEKIVKGAVQFVQQNPELTAGVGAVTAGVIFTVCFPWAAAAIAVGGAIAASSNKK</sequence>
<dbReference type="SUPFAM" id="SSF48371">
    <property type="entry name" value="ARM repeat"/>
    <property type="match status" value="1"/>
</dbReference>
<dbReference type="AlphaFoldDB" id="A0A8D8V6E3"/>
<evidence type="ECO:0008006" key="3">
    <source>
        <dbReference type="Google" id="ProtNLM"/>
    </source>
</evidence>
<name>A0A8D8V6E3_9HEMI</name>
<protein>
    <recommendedName>
        <fullName evidence="3">DUF4219 domain-containing protein</fullName>
    </recommendedName>
</protein>
<accession>A0A8D8V6E3</accession>
<keyword evidence="1" id="KW-0812">Transmembrane</keyword>
<organism evidence="2">
    <name type="scientific">Cacopsylla melanoneura</name>
    <dbReference type="NCBI Taxonomy" id="428564"/>
    <lineage>
        <taxon>Eukaryota</taxon>
        <taxon>Metazoa</taxon>
        <taxon>Ecdysozoa</taxon>
        <taxon>Arthropoda</taxon>
        <taxon>Hexapoda</taxon>
        <taxon>Insecta</taxon>
        <taxon>Pterygota</taxon>
        <taxon>Neoptera</taxon>
        <taxon>Paraneoptera</taxon>
        <taxon>Hemiptera</taxon>
        <taxon>Sternorrhyncha</taxon>
        <taxon>Psylloidea</taxon>
        <taxon>Psyllidae</taxon>
        <taxon>Psyllinae</taxon>
        <taxon>Cacopsylla</taxon>
    </lineage>
</organism>
<evidence type="ECO:0000313" key="2">
    <source>
        <dbReference type="EMBL" id="CAG6717764.1"/>
    </source>
</evidence>